<gene>
    <name evidence="1" type="ORF">C7B77_01635</name>
</gene>
<comment type="caution">
    <text evidence="1">The sequence shown here is derived from an EMBL/GenBank/DDBJ whole genome shotgun (WGS) entry which is preliminary data.</text>
</comment>
<dbReference type="NCBIfam" id="TIGR04325">
    <property type="entry name" value="MTase_LIC12133"/>
    <property type="match status" value="1"/>
</dbReference>
<name>A0A2T1GMT7_9CYAN</name>
<accession>A0A2T1GMT7</accession>
<evidence type="ECO:0000313" key="1">
    <source>
        <dbReference type="EMBL" id="PSB59228.1"/>
    </source>
</evidence>
<dbReference type="EMBL" id="PVWO01000010">
    <property type="protein sequence ID" value="PSB59228.1"/>
    <property type="molecule type" value="Genomic_DNA"/>
</dbReference>
<keyword evidence="2" id="KW-1185">Reference proteome</keyword>
<proteinExistence type="predicted"/>
<organism evidence="1 2">
    <name type="scientific">Chamaesiphon polymorphus CCALA 037</name>
    <dbReference type="NCBI Taxonomy" id="2107692"/>
    <lineage>
        <taxon>Bacteria</taxon>
        <taxon>Bacillati</taxon>
        <taxon>Cyanobacteriota</taxon>
        <taxon>Cyanophyceae</taxon>
        <taxon>Gomontiellales</taxon>
        <taxon>Chamaesiphonaceae</taxon>
        <taxon>Chamaesiphon</taxon>
    </lineage>
</organism>
<dbReference type="Proteomes" id="UP000238937">
    <property type="component" value="Unassembled WGS sequence"/>
</dbReference>
<dbReference type="InterPro" id="IPR029063">
    <property type="entry name" value="SAM-dependent_MTases_sf"/>
</dbReference>
<dbReference type="InterPro" id="IPR027612">
    <property type="entry name" value="Put_MTase_LIC12133"/>
</dbReference>
<reference evidence="1 2" key="1">
    <citation type="submission" date="2018-03" db="EMBL/GenBank/DDBJ databases">
        <title>The ancient ancestry and fast evolution of plastids.</title>
        <authorList>
            <person name="Moore K.R."/>
            <person name="Magnabosco C."/>
            <person name="Momper L."/>
            <person name="Gold D.A."/>
            <person name="Bosak T."/>
            <person name="Fournier G.P."/>
        </authorList>
    </citation>
    <scope>NUCLEOTIDE SEQUENCE [LARGE SCALE GENOMIC DNA]</scope>
    <source>
        <strain evidence="1 2">CCALA 037</strain>
    </source>
</reference>
<protein>
    <recommendedName>
        <fullName evidence="3">Methyltransferase, TIGR04325 family</fullName>
    </recommendedName>
</protein>
<dbReference type="RefSeq" id="WP_106299672.1">
    <property type="nucleotide sequence ID" value="NZ_PVWO01000010.1"/>
</dbReference>
<evidence type="ECO:0008006" key="3">
    <source>
        <dbReference type="Google" id="ProtNLM"/>
    </source>
</evidence>
<dbReference type="OrthoDB" id="513983at2"/>
<evidence type="ECO:0000313" key="2">
    <source>
        <dbReference type="Proteomes" id="UP000238937"/>
    </source>
</evidence>
<dbReference type="AlphaFoldDB" id="A0A2T1GMT7"/>
<dbReference type="SUPFAM" id="SSF53335">
    <property type="entry name" value="S-adenosyl-L-methionine-dependent methyltransferases"/>
    <property type="match status" value="1"/>
</dbReference>
<sequence>MVNKIVNSSKRILRGFVENAPILRDFYYYHWLFPINPNLYRGVFRSFAEASAAVPASNPSGYNYDEIHNLSLNQNFGLDEIGKFKQIDYPILVWLGEIFKDRSTVFDLGGNTGNSYYAYRKYLSYPPAMQWLICDVPAAVKVGNELLKKFSSPGLSYTTNIADAEGFDIFITCGTLQYLESSLSELLSQLQSKPQHLIINHVPFYNGEEYVTLQNLLIVDSVNKTQIASYTPYKIQNRTNFIDSIEKLGYELADNWQQNRTCYIPFEPKRFVDAYHGFYFRLKIQPLHKIT</sequence>